<evidence type="ECO:0000313" key="3">
    <source>
        <dbReference type="Proteomes" id="UP000734854"/>
    </source>
</evidence>
<proteinExistence type="predicted"/>
<dbReference type="EMBL" id="JACMSC010000022">
    <property type="protein sequence ID" value="KAG6467996.1"/>
    <property type="molecule type" value="Genomic_DNA"/>
</dbReference>
<comment type="caution">
    <text evidence="2">The sequence shown here is derived from an EMBL/GenBank/DDBJ whole genome shotgun (WGS) entry which is preliminary data.</text>
</comment>
<keyword evidence="1" id="KW-0732">Signal</keyword>
<gene>
    <name evidence="2" type="ORF">ZIOFF_072562</name>
</gene>
<evidence type="ECO:0008006" key="4">
    <source>
        <dbReference type="Google" id="ProtNLM"/>
    </source>
</evidence>
<accession>A0A8J5BZ11</accession>
<dbReference type="AlphaFoldDB" id="A0A8J5BZ11"/>
<protein>
    <recommendedName>
        <fullName evidence="4">Secreted protein</fullName>
    </recommendedName>
</protein>
<feature type="signal peptide" evidence="1">
    <location>
        <begin position="1"/>
        <end position="23"/>
    </location>
</feature>
<feature type="chain" id="PRO_5035238049" description="Secreted protein" evidence="1">
    <location>
        <begin position="24"/>
        <end position="107"/>
    </location>
</feature>
<evidence type="ECO:0000256" key="1">
    <source>
        <dbReference type="SAM" id="SignalP"/>
    </source>
</evidence>
<dbReference type="Proteomes" id="UP000734854">
    <property type="component" value="Unassembled WGS sequence"/>
</dbReference>
<keyword evidence="3" id="KW-1185">Reference proteome</keyword>
<organism evidence="2 3">
    <name type="scientific">Zingiber officinale</name>
    <name type="common">Ginger</name>
    <name type="synonym">Amomum zingiber</name>
    <dbReference type="NCBI Taxonomy" id="94328"/>
    <lineage>
        <taxon>Eukaryota</taxon>
        <taxon>Viridiplantae</taxon>
        <taxon>Streptophyta</taxon>
        <taxon>Embryophyta</taxon>
        <taxon>Tracheophyta</taxon>
        <taxon>Spermatophyta</taxon>
        <taxon>Magnoliopsida</taxon>
        <taxon>Liliopsida</taxon>
        <taxon>Zingiberales</taxon>
        <taxon>Zingiberaceae</taxon>
        <taxon>Zingiber</taxon>
    </lineage>
</organism>
<evidence type="ECO:0000313" key="2">
    <source>
        <dbReference type="EMBL" id="KAG6467996.1"/>
    </source>
</evidence>
<reference evidence="2 3" key="1">
    <citation type="submission" date="2020-08" db="EMBL/GenBank/DDBJ databases">
        <title>Plant Genome Project.</title>
        <authorList>
            <person name="Zhang R.-G."/>
        </authorList>
    </citation>
    <scope>NUCLEOTIDE SEQUENCE [LARGE SCALE GENOMIC DNA]</scope>
    <source>
        <tissue evidence="2">Rhizome</tissue>
    </source>
</reference>
<sequence length="107" mass="11764">MVPLMAILLLTFLNQGLVFLVSAVEYQPVFLASAVEYQPVDVKEARQFQHCDKWSRRRGGDDDLFDHGPATDGVAGVAHDDVLVGDGKGVADVGHRRASIGRRMEEE</sequence>
<name>A0A8J5BZ11_ZINOF</name>